<gene>
    <name evidence="8" type="ORF">DRV85_06580</name>
</gene>
<dbReference type="InterPro" id="IPR039428">
    <property type="entry name" value="NUOK/Mnh_C1-like"/>
</dbReference>
<comment type="caution">
    <text evidence="8">The sequence shown here is derived from an EMBL/GenBank/DDBJ whole genome shotgun (WGS) entry which is preliminary data.</text>
</comment>
<reference evidence="8 9" key="1">
    <citation type="submission" date="2018-07" db="EMBL/GenBank/DDBJ databases">
        <title>Rhodosalinus sp. strain E84T genomic sequence and assembly.</title>
        <authorList>
            <person name="Liu Z.-W."/>
            <person name="Lu D.-C."/>
        </authorList>
    </citation>
    <scope>NUCLEOTIDE SEQUENCE [LARGE SCALE GENOMIC DNA]</scope>
    <source>
        <strain evidence="8 9">E84</strain>
    </source>
</reference>
<feature type="transmembrane region" description="Helical" evidence="7">
    <location>
        <begin position="32"/>
        <end position="51"/>
    </location>
</feature>
<dbReference type="Gene3D" id="1.10.287.3510">
    <property type="match status" value="1"/>
</dbReference>
<name>A0A365UCR2_9RHOB</name>
<dbReference type="EMBL" id="QNTQ01000005">
    <property type="protein sequence ID" value="RBI86408.1"/>
    <property type="molecule type" value="Genomic_DNA"/>
</dbReference>
<comment type="subcellular location">
    <subcellularLocation>
        <location evidence="1">Cell membrane</location>
        <topology evidence="1">Multi-pass membrane protein</topology>
    </subcellularLocation>
</comment>
<dbReference type="InterPro" id="IPR050601">
    <property type="entry name" value="CPA3_antiporter_subunitC"/>
</dbReference>
<evidence type="ECO:0000256" key="6">
    <source>
        <dbReference type="ARBA" id="ARBA00023136"/>
    </source>
</evidence>
<evidence type="ECO:0000256" key="1">
    <source>
        <dbReference type="ARBA" id="ARBA00004651"/>
    </source>
</evidence>
<evidence type="ECO:0000256" key="3">
    <source>
        <dbReference type="ARBA" id="ARBA00022475"/>
    </source>
</evidence>
<evidence type="ECO:0000256" key="4">
    <source>
        <dbReference type="ARBA" id="ARBA00022692"/>
    </source>
</evidence>
<dbReference type="PANTHER" id="PTHR34583:SF2">
    <property type="entry name" value="ANTIPORTER SUBUNIT MNHC2-RELATED"/>
    <property type="match status" value="1"/>
</dbReference>
<protein>
    <submittedName>
        <fullName evidence="8">Na+/H+ antiporter subunit C</fullName>
    </submittedName>
</protein>
<keyword evidence="6 7" id="KW-0472">Membrane</keyword>
<keyword evidence="9" id="KW-1185">Reference proteome</keyword>
<evidence type="ECO:0000313" key="9">
    <source>
        <dbReference type="Proteomes" id="UP000253370"/>
    </source>
</evidence>
<keyword evidence="3" id="KW-1003">Cell membrane</keyword>
<evidence type="ECO:0000256" key="7">
    <source>
        <dbReference type="SAM" id="Phobius"/>
    </source>
</evidence>
<feature type="transmembrane region" description="Helical" evidence="7">
    <location>
        <begin position="63"/>
        <end position="84"/>
    </location>
</feature>
<evidence type="ECO:0000256" key="2">
    <source>
        <dbReference type="ARBA" id="ARBA00010388"/>
    </source>
</evidence>
<proteinExistence type="inferred from homology"/>
<dbReference type="Pfam" id="PF00420">
    <property type="entry name" value="Oxidored_q2"/>
    <property type="match status" value="1"/>
</dbReference>
<dbReference type="AlphaFoldDB" id="A0A365UCR2"/>
<keyword evidence="4 7" id="KW-0812">Transmembrane</keyword>
<keyword evidence="5 7" id="KW-1133">Transmembrane helix</keyword>
<comment type="similarity">
    <text evidence="2">Belongs to the CPA3 antiporters (TC 2.A.63) subunit C family.</text>
</comment>
<evidence type="ECO:0000256" key="5">
    <source>
        <dbReference type="ARBA" id="ARBA00022989"/>
    </source>
</evidence>
<feature type="transmembrane region" description="Helical" evidence="7">
    <location>
        <begin position="6"/>
        <end position="25"/>
    </location>
</feature>
<dbReference type="Proteomes" id="UP000253370">
    <property type="component" value="Unassembled WGS sequence"/>
</dbReference>
<dbReference type="GO" id="GO:0005886">
    <property type="term" value="C:plasma membrane"/>
    <property type="evidence" value="ECO:0007669"/>
    <property type="project" value="UniProtKB-SubCell"/>
</dbReference>
<evidence type="ECO:0000313" key="8">
    <source>
        <dbReference type="EMBL" id="RBI86408.1"/>
    </source>
</evidence>
<organism evidence="8 9">
    <name type="scientific">Rhodosalinus halophilus</name>
    <dbReference type="NCBI Taxonomy" id="2259333"/>
    <lineage>
        <taxon>Bacteria</taxon>
        <taxon>Pseudomonadati</taxon>
        <taxon>Pseudomonadota</taxon>
        <taxon>Alphaproteobacteria</taxon>
        <taxon>Rhodobacterales</taxon>
        <taxon>Paracoccaceae</taxon>
        <taxon>Rhodosalinus</taxon>
    </lineage>
</organism>
<dbReference type="PANTHER" id="PTHR34583">
    <property type="entry name" value="ANTIPORTER SUBUNIT MNHC2-RELATED"/>
    <property type="match status" value="1"/>
</dbReference>
<dbReference type="RefSeq" id="WP_113288645.1">
    <property type="nucleotide sequence ID" value="NZ_QNTQ01000005.1"/>
</dbReference>
<accession>A0A365UCR2</accession>
<sequence>MTALTLYALTGAALIGLGLYGLIAARHLLRRIVAFNLLGSGLFLYLGAAGARGDGPDPVPQALIITGIVVALSASALAVGLLVAGARLSGRATLPEEAE</sequence>